<keyword evidence="4 5" id="KW-0472">Membrane</keyword>
<dbReference type="Proteomes" id="UP000027059">
    <property type="component" value="Chromosome"/>
</dbReference>
<gene>
    <name evidence="6" type="ORF">Y981_01925</name>
</gene>
<reference evidence="7" key="1">
    <citation type="submission" date="2014-02" db="EMBL/GenBank/DDBJ databases">
        <title>Complete genome sequence and comparative genomic analysis of the nitrogen-fixing bacterium Leptospirillum ferriphilum YSK.</title>
        <authorList>
            <person name="Guo X."/>
            <person name="Yin H."/>
            <person name="Liang Y."/>
            <person name="Hu Q."/>
            <person name="Ma L."/>
            <person name="Xiao Y."/>
            <person name="Zhang X."/>
            <person name="Qiu G."/>
            <person name="Liu X."/>
        </authorList>
    </citation>
    <scope>NUCLEOTIDE SEQUENCE [LARGE SCALE GENOMIC DNA]</scope>
    <source>
        <strain evidence="7">YSK</strain>
    </source>
</reference>
<evidence type="ECO:0000256" key="1">
    <source>
        <dbReference type="ARBA" id="ARBA00022475"/>
    </source>
</evidence>
<reference evidence="6 7" key="2">
    <citation type="journal article" date="2015" name="Biomed. Res. Int.">
        <title>Effects of Arsenite Resistance on the Growth and Functional Gene Expression of Leptospirillum ferriphilum and Acidithiobacillus thiooxidans in Pure Culture and Coculture.</title>
        <authorList>
            <person name="Jiang H."/>
            <person name="Liang Y."/>
            <person name="Yin H."/>
            <person name="Xiao Y."/>
            <person name="Guo X."/>
            <person name="Xu Y."/>
            <person name="Hu Q."/>
            <person name="Liu H."/>
            <person name="Liu X."/>
        </authorList>
    </citation>
    <scope>NUCLEOTIDE SEQUENCE [LARGE SCALE GENOMIC DNA]</scope>
    <source>
        <strain evidence="6 7">YSK</strain>
    </source>
</reference>
<feature type="transmembrane region" description="Helical" evidence="5">
    <location>
        <begin position="56"/>
        <end position="76"/>
    </location>
</feature>
<dbReference type="HOGENOM" id="CLU_117653_0_1_0"/>
<dbReference type="InterPro" id="IPR037185">
    <property type="entry name" value="EmrE-like"/>
</dbReference>
<evidence type="ECO:0000256" key="4">
    <source>
        <dbReference type="ARBA" id="ARBA00023136"/>
    </source>
</evidence>
<dbReference type="PANTHER" id="PTHR36116:SF1">
    <property type="entry name" value="UPF0060 MEMBRANE PROTEIN YNFA"/>
    <property type="match status" value="1"/>
</dbReference>
<dbReference type="Gene3D" id="1.10.3730.20">
    <property type="match status" value="1"/>
</dbReference>
<feature type="transmembrane region" description="Helical" evidence="5">
    <location>
        <begin position="107"/>
        <end position="125"/>
    </location>
</feature>
<dbReference type="SUPFAM" id="SSF103481">
    <property type="entry name" value="Multidrug resistance efflux transporter EmrE"/>
    <property type="match status" value="1"/>
</dbReference>
<feature type="transmembrane region" description="Helical" evidence="5">
    <location>
        <begin position="82"/>
        <end position="100"/>
    </location>
</feature>
<dbReference type="PANTHER" id="PTHR36116">
    <property type="entry name" value="UPF0060 MEMBRANE PROTEIN YNFA"/>
    <property type="match status" value="1"/>
</dbReference>
<sequence>MVSEEHILEENMSPFKPDETPVVIRAFAVFLLAGMLEVGGGFGVWKWFREGSSLGWGLLGMGVLALYGIAAALSPLEFGRAYAAYGGVFVVLSIAWGMAFDHFRPDVRDWTGAVLILSGIVFMVWGRR</sequence>
<dbReference type="EMBL" id="CP007243">
    <property type="protein sequence ID" value="AIA30021.1"/>
    <property type="molecule type" value="Genomic_DNA"/>
</dbReference>
<evidence type="ECO:0000313" key="6">
    <source>
        <dbReference type="EMBL" id="AIA30021.1"/>
    </source>
</evidence>
<evidence type="ECO:0000256" key="5">
    <source>
        <dbReference type="SAM" id="Phobius"/>
    </source>
</evidence>
<evidence type="ECO:0000313" key="7">
    <source>
        <dbReference type="Proteomes" id="UP000027059"/>
    </source>
</evidence>
<dbReference type="InterPro" id="IPR003844">
    <property type="entry name" value="UPF0060"/>
</dbReference>
<proteinExistence type="predicted"/>
<feature type="transmembrane region" description="Helical" evidence="5">
    <location>
        <begin position="22"/>
        <end position="44"/>
    </location>
</feature>
<dbReference type="GO" id="GO:0005886">
    <property type="term" value="C:plasma membrane"/>
    <property type="evidence" value="ECO:0007669"/>
    <property type="project" value="TreeGrafter"/>
</dbReference>
<accession>A0A059XXI4</accession>
<name>A0A059XXI4_9BACT</name>
<keyword evidence="2 5" id="KW-0812">Transmembrane</keyword>
<protein>
    <submittedName>
        <fullName evidence="6">Uncharacterized protein</fullName>
    </submittedName>
</protein>
<organism evidence="6 7">
    <name type="scientific">Leptospirillum ferriphilum YSK</name>
    <dbReference type="NCBI Taxonomy" id="1441628"/>
    <lineage>
        <taxon>Bacteria</taxon>
        <taxon>Pseudomonadati</taxon>
        <taxon>Nitrospirota</taxon>
        <taxon>Nitrospiria</taxon>
        <taxon>Nitrospirales</taxon>
        <taxon>Nitrospiraceae</taxon>
        <taxon>Leptospirillum</taxon>
    </lineage>
</organism>
<keyword evidence="3 5" id="KW-1133">Transmembrane helix</keyword>
<keyword evidence="1" id="KW-1003">Cell membrane</keyword>
<dbReference type="Pfam" id="PF02694">
    <property type="entry name" value="UPF0060"/>
    <property type="match status" value="1"/>
</dbReference>
<dbReference type="AlphaFoldDB" id="A0A059XXI4"/>
<evidence type="ECO:0000256" key="3">
    <source>
        <dbReference type="ARBA" id="ARBA00022989"/>
    </source>
</evidence>
<keyword evidence="7" id="KW-1185">Reference proteome</keyword>
<dbReference type="KEGG" id="lfp:Y981_01925"/>
<evidence type="ECO:0000256" key="2">
    <source>
        <dbReference type="ARBA" id="ARBA00022692"/>
    </source>
</evidence>